<dbReference type="InterPro" id="IPR008323">
    <property type="entry name" value="UCP033563"/>
</dbReference>
<comment type="caution">
    <text evidence="2">The sequence shown here is derived from an EMBL/GenBank/DDBJ whole genome shotgun (WGS) entry which is preliminary data.</text>
</comment>
<dbReference type="PANTHER" id="PTHR36454">
    <property type="entry name" value="LMO2823 PROTEIN"/>
    <property type="match status" value="1"/>
</dbReference>
<evidence type="ECO:0000256" key="1">
    <source>
        <dbReference type="SAM" id="MobiDB-lite"/>
    </source>
</evidence>
<feature type="compositionally biased region" description="Basic and acidic residues" evidence="1">
    <location>
        <begin position="131"/>
        <end position="143"/>
    </location>
</feature>
<keyword evidence="3" id="KW-1185">Reference proteome</keyword>
<dbReference type="EMBL" id="JBHUCM010000035">
    <property type="protein sequence ID" value="MFD1542860.1"/>
    <property type="molecule type" value="Genomic_DNA"/>
</dbReference>
<proteinExistence type="predicted"/>
<dbReference type="Pfam" id="PF06245">
    <property type="entry name" value="DUF1015"/>
    <property type="match status" value="2"/>
</dbReference>
<gene>
    <name evidence="2" type="ORF">ACFSJ0_37815</name>
</gene>
<feature type="region of interest" description="Disordered" evidence="1">
    <location>
        <begin position="381"/>
        <end position="496"/>
    </location>
</feature>
<organism evidence="2 3">
    <name type="scientific">Nonomuraea guangzhouensis</name>
    <dbReference type="NCBI Taxonomy" id="1291555"/>
    <lineage>
        <taxon>Bacteria</taxon>
        <taxon>Bacillati</taxon>
        <taxon>Actinomycetota</taxon>
        <taxon>Actinomycetes</taxon>
        <taxon>Streptosporangiales</taxon>
        <taxon>Streptosporangiaceae</taxon>
        <taxon>Nonomuraea</taxon>
    </lineage>
</organism>
<feature type="compositionally biased region" description="Polar residues" evidence="1">
    <location>
        <begin position="97"/>
        <end position="111"/>
    </location>
</feature>
<feature type="compositionally biased region" description="Pro residues" evidence="1">
    <location>
        <begin position="400"/>
        <end position="414"/>
    </location>
</feature>
<evidence type="ECO:0000313" key="3">
    <source>
        <dbReference type="Proteomes" id="UP001597097"/>
    </source>
</evidence>
<feature type="compositionally biased region" description="Basic and acidic residues" evidence="1">
    <location>
        <begin position="182"/>
        <end position="198"/>
    </location>
</feature>
<protein>
    <submittedName>
        <fullName evidence="2">DUF1015 family protein</fullName>
    </submittedName>
</protein>
<sequence length="687" mass="72696">MGNPELPVPDGLLLRPFRGVRFTVDDPAKVTSPPYDLIADGDVRTLLDAHPNNVVRLILPCSAALKSPEEHPPHPSTTSSVPPDDTDPIAETDDRPSVSTPGSLAESTHQSAPDDAVGIRRPQDSTAGTHDAAEIAVGDHDNAASRIPVGHRPGRTPDNPAANQHSGLREEATQHSASAGEATEHPHDDERPSGERHAAAVGDTALQPCGDTPAPSADERYGVARDTLLAWLDAKVLVPDEQPALYVYEQQGPGVLQRGLIGDVALSDPARRIILPHEDIFPGPVADRLALMSTTQANLEPIFLLYDGGRGTTTRLVDHVAATRRPLVTARTENGLHHRLWAITDPAEIDAVNTDLRTRQALIADGHHRYATYRVLQRQEHAARAGQAPDSWPLLTTPSPAAPRPSEPSSPDPQPHLDTEPEPNPAPTHGTQPNATPPQGPPPQGLPPQGPGPTTAPTQHTASDAGPDQGPESATATSAHEAQPAGQRVHGSEQGQSAFGPWDFGLALLVDSSAYPPDLKAIHRVIPGLPLAEAAARAKGSWRVHDHADLGQGLAALEAAGEPAFLLAGEGGYHLLTNPDPVQLARAMPPDRSDRWNSLNISILSEFVLPKVWGMEDDQQAVRIVHHDPEAALRLALDTGGTAVILKPLAVDDVLAIAAGGERVPRKSTSFGPKPITGLVLRTFATG</sequence>
<reference evidence="3" key="1">
    <citation type="journal article" date="2019" name="Int. J. Syst. Evol. Microbiol.">
        <title>The Global Catalogue of Microorganisms (GCM) 10K type strain sequencing project: providing services to taxonomists for standard genome sequencing and annotation.</title>
        <authorList>
            <consortium name="The Broad Institute Genomics Platform"/>
            <consortium name="The Broad Institute Genome Sequencing Center for Infectious Disease"/>
            <person name="Wu L."/>
            <person name="Ma J."/>
        </authorList>
    </citation>
    <scope>NUCLEOTIDE SEQUENCE [LARGE SCALE GENOMIC DNA]</scope>
    <source>
        <strain evidence="3">CGMCC 1.15399</strain>
    </source>
</reference>
<dbReference type="Proteomes" id="UP001597097">
    <property type="component" value="Unassembled WGS sequence"/>
</dbReference>
<evidence type="ECO:0000313" key="2">
    <source>
        <dbReference type="EMBL" id="MFD1542860.1"/>
    </source>
</evidence>
<name>A0ABW4GJU3_9ACTN</name>
<accession>A0ABW4GJU3</accession>
<feature type="region of interest" description="Disordered" evidence="1">
    <location>
        <begin position="65"/>
        <end position="198"/>
    </location>
</feature>
<dbReference type="RefSeq" id="WP_246650779.1">
    <property type="nucleotide sequence ID" value="NZ_JBHUCM010000035.1"/>
</dbReference>
<feature type="compositionally biased region" description="Pro residues" evidence="1">
    <location>
        <begin position="435"/>
        <end position="451"/>
    </location>
</feature>
<dbReference type="PANTHER" id="PTHR36454:SF1">
    <property type="entry name" value="DUF1015 DOMAIN-CONTAINING PROTEIN"/>
    <property type="match status" value="1"/>
</dbReference>